<dbReference type="InterPro" id="IPR052043">
    <property type="entry name" value="PolySaccharide_Degr_Enz"/>
</dbReference>
<reference evidence="4" key="2">
    <citation type="submission" date="2016-03" db="EMBL/GenBank/DDBJ databases">
        <authorList>
            <person name="Ploux O."/>
        </authorList>
    </citation>
    <scope>NUCLEOTIDE SEQUENCE</scope>
    <source>
        <strain evidence="4">NBRC 105008</strain>
    </source>
</reference>
<sequence length="403" mass="45759">MRIKTVFISVAVALFVQCLSAQQQAKSNYSTLIAESVIKNNPQVWTTDFQKTPKWGYVEGLVCLSLQQLSEHSRNDKYSNYVKETYTDLLIDAAGTIKGYNMETFRLDDINSGKILFALYKKTKQERYLKAIETLRDQLKKQPRVAEGGFWHKKVYPNQMWLDGLYMGLPFYAQYAAVFKDPSAFDDITNQLLLAQKHLKDPKTGLYYHGWDASKSVYWANPETGLSKNFWGRGVGWLYMALIDVLEYLPHDHKNYAKVALMFQDLSKDLIRVQDKDSGVWFQVLDYPKREGNYLESTGSIMFAYGLCKGMELGVLDASYLKPARSAYKGIFKNFVKEAKNGTLEITSCCAGAGLGPADNLVRNGTYEYYISEAVRSNDGKAIGPLIMTCIMAENNPKWGMNN</sequence>
<dbReference type="GO" id="GO:0016787">
    <property type="term" value="F:hydrolase activity"/>
    <property type="evidence" value="ECO:0007669"/>
    <property type="project" value="UniProtKB-KW"/>
</dbReference>
<gene>
    <name evidence="4" type="ORF">FBGL_10645</name>
    <name evidence="3" type="ORF">FGL01_14570</name>
    <name evidence="5" type="ORF">SAMN05192550_0236</name>
</gene>
<evidence type="ECO:0000313" key="8">
    <source>
        <dbReference type="Proteomes" id="UP000321579"/>
    </source>
</evidence>
<dbReference type="PANTHER" id="PTHR33886">
    <property type="entry name" value="UNSATURATED RHAMNOGALACTURONAN HYDROLASE (EUROFUNG)"/>
    <property type="match status" value="1"/>
</dbReference>
<dbReference type="EMBL" id="BJVF01000001">
    <property type="protein sequence ID" value="GEL10718.1"/>
    <property type="molecule type" value="Genomic_DNA"/>
</dbReference>
<evidence type="ECO:0000313" key="6">
    <source>
        <dbReference type="Proteomes" id="UP000093226"/>
    </source>
</evidence>
<dbReference type="EMBL" id="FNEO01000001">
    <property type="protein sequence ID" value="SDI57193.1"/>
    <property type="molecule type" value="Genomic_DNA"/>
</dbReference>
<dbReference type="RefSeq" id="WP_066328377.1">
    <property type="nucleotide sequence ID" value="NZ_BJVF01000001.1"/>
</dbReference>
<dbReference type="InterPro" id="IPR010905">
    <property type="entry name" value="Glyco_hydro_88"/>
</dbReference>
<reference evidence="6" key="1">
    <citation type="submission" date="2016-03" db="EMBL/GenBank/DDBJ databases">
        <title>Draft genome sequence of Paenibacillus glacialis DSM 22343.</title>
        <authorList>
            <person name="Shin S.-K."/>
            <person name="Yi H."/>
        </authorList>
    </citation>
    <scope>NUCLEOTIDE SEQUENCE [LARGE SCALE GENOMIC DNA]</scope>
    <source>
        <strain evidence="6">NBRC 105008</strain>
    </source>
</reference>
<dbReference type="InterPro" id="IPR008928">
    <property type="entry name" value="6-hairpin_glycosidase_sf"/>
</dbReference>
<evidence type="ECO:0000256" key="1">
    <source>
        <dbReference type="ARBA" id="ARBA00022801"/>
    </source>
</evidence>
<dbReference type="SUPFAM" id="SSF48208">
    <property type="entry name" value="Six-hairpin glycosidases"/>
    <property type="match status" value="1"/>
</dbReference>
<dbReference type="InterPro" id="IPR012341">
    <property type="entry name" value="6hp_glycosidase-like_sf"/>
</dbReference>
<dbReference type="PANTHER" id="PTHR33886:SF8">
    <property type="entry name" value="UNSATURATED RHAMNOGALACTURONAN HYDROLASE (EUROFUNG)"/>
    <property type="match status" value="1"/>
</dbReference>
<name>A0A1B9DPT0_9FLAO</name>
<dbReference type="Gene3D" id="1.50.10.10">
    <property type="match status" value="1"/>
</dbReference>
<dbReference type="GO" id="GO:0005975">
    <property type="term" value="P:carbohydrate metabolic process"/>
    <property type="evidence" value="ECO:0007669"/>
    <property type="project" value="InterPro"/>
</dbReference>
<reference evidence="5 7" key="3">
    <citation type="submission" date="2016-10" db="EMBL/GenBank/DDBJ databases">
        <authorList>
            <person name="Varghese N."/>
            <person name="Submissions S."/>
        </authorList>
    </citation>
    <scope>NUCLEOTIDE SEQUENCE [LARGE SCALE GENOMIC DNA]</scope>
    <source>
        <strain evidence="5 7">Gm-149</strain>
    </source>
</reference>
<dbReference type="Proteomes" id="UP000093226">
    <property type="component" value="Unassembled WGS sequence"/>
</dbReference>
<evidence type="ECO:0000256" key="2">
    <source>
        <dbReference type="SAM" id="SignalP"/>
    </source>
</evidence>
<dbReference type="EMBL" id="LVEO01000018">
    <property type="protein sequence ID" value="OCB71671.1"/>
    <property type="molecule type" value="Genomic_DNA"/>
</dbReference>
<keyword evidence="1 3" id="KW-0378">Hydrolase</keyword>
<evidence type="ECO:0000313" key="4">
    <source>
        <dbReference type="EMBL" id="OCB71671.1"/>
    </source>
</evidence>
<feature type="signal peptide" evidence="2">
    <location>
        <begin position="1"/>
        <end position="25"/>
    </location>
</feature>
<proteinExistence type="predicted"/>
<dbReference type="Pfam" id="PF07470">
    <property type="entry name" value="Glyco_hydro_88"/>
    <property type="match status" value="1"/>
</dbReference>
<dbReference type="Proteomes" id="UP000321579">
    <property type="component" value="Unassembled WGS sequence"/>
</dbReference>
<comment type="caution">
    <text evidence="4">The sequence shown here is derived from an EMBL/GenBank/DDBJ whole genome shotgun (WGS) entry which is preliminary data.</text>
</comment>
<feature type="chain" id="PRO_5044556154" evidence="2">
    <location>
        <begin position="26"/>
        <end position="403"/>
    </location>
</feature>
<keyword evidence="7" id="KW-1185">Reference proteome</keyword>
<evidence type="ECO:0000313" key="7">
    <source>
        <dbReference type="Proteomes" id="UP000182367"/>
    </source>
</evidence>
<accession>A0A1B9DPT0</accession>
<dbReference type="AlphaFoldDB" id="A0A1B9DPT0"/>
<dbReference type="Proteomes" id="UP000182367">
    <property type="component" value="Unassembled WGS sequence"/>
</dbReference>
<evidence type="ECO:0000313" key="5">
    <source>
        <dbReference type="EMBL" id="SDI57193.1"/>
    </source>
</evidence>
<evidence type="ECO:0000313" key="3">
    <source>
        <dbReference type="EMBL" id="GEL10718.1"/>
    </source>
</evidence>
<organism evidence="4 6">
    <name type="scientific">Flavobacterium glycines</name>
    <dbReference type="NCBI Taxonomy" id="551990"/>
    <lineage>
        <taxon>Bacteria</taxon>
        <taxon>Pseudomonadati</taxon>
        <taxon>Bacteroidota</taxon>
        <taxon>Flavobacteriia</taxon>
        <taxon>Flavobacteriales</taxon>
        <taxon>Flavobacteriaceae</taxon>
        <taxon>Flavobacterium</taxon>
    </lineage>
</organism>
<dbReference type="OrthoDB" id="6381507at2"/>
<protein>
    <submittedName>
        <fullName evidence="3">Family 88 glycosyl hydrolase</fullName>
    </submittedName>
    <submittedName>
        <fullName evidence="5">Unsaturated rhamnogalacturonyl hydrolase</fullName>
    </submittedName>
</protein>
<reference evidence="3 8" key="4">
    <citation type="submission" date="2019-07" db="EMBL/GenBank/DDBJ databases">
        <title>Whole genome shotgun sequence of Flavobacterium glycines NBRC 105008.</title>
        <authorList>
            <person name="Hosoyama A."/>
            <person name="Uohara A."/>
            <person name="Ohji S."/>
            <person name="Ichikawa N."/>
        </authorList>
    </citation>
    <scope>NUCLEOTIDE SEQUENCE [LARGE SCALE GENOMIC DNA]</scope>
    <source>
        <strain evidence="3 8">NBRC 105008</strain>
    </source>
</reference>
<dbReference type="STRING" id="551990.SAMN05192550_0236"/>
<keyword evidence="2" id="KW-0732">Signal</keyword>